<dbReference type="InterPro" id="IPR012337">
    <property type="entry name" value="RNaseH-like_sf"/>
</dbReference>
<protein>
    <submittedName>
        <fullName evidence="1">Zinc finger protein 862</fullName>
    </submittedName>
</protein>
<accession>A0A4C1V3G9</accession>
<organism evidence="1 2">
    <name type="scientific">Eumeta variegata</name>
    <name type="common">Bagworm moth</name>
    <name type="synonym">Eumeta japonica</name>
    <dbReference type="NCBI Taxonomy" id="151549"/>
    <lineage>
        <taxon>Eukaryota</taxon>
        <taxon>Metazoa</taxon>
        <taxon>Ecdysozoa</taxon>
        <taxon>Arthropoda</taxon>
        <taxon>Hexapoda</taxon>
        <taxon>Insecta</taxon>
        <taxon>Pterygota</taxon>
        <taxon>Neoptera</taxon>
        <taxon>Endopterygota</taxon>
        <taxon>Lepidoptera</taxon>
        <taxon>Glossata</taxon>
        <taxon>Ditrysia</taxon>
        <taxon>Tineoidea</taxon>
        <taxon>Psychidae</taxon>
        <taxon>Oiketicinae</taxon>
        <taxon>Eumeta</taxon>
    </lineage>
</organism>
<dbReference type="EMBL" id="BGZK01000269">
    <property type="protein sequence ID" value="GBP33090.1"/>
    <property type="molecule type" value="Genomic_DNA"/>
</dbReference>
<dbReference type="AlphaFoldDB" id="A0A4C1V3G9"/>
<proteinExistence type="predicted"/>
<dbReference type="STRING" id="151549.A0A4C1V3G9"/>
<gene>
    <name evidence="1" type="primary">ZNF862</name>
    <name evidence="1" type="ORF">EVAR_18569_1</name>
</gene>
<dbReference type="OrthoDB" id="6159421at2759"/>
<name>A0A4C1V3G9_EUMVA</name>
<evidence type="ECO:0000313" key="1">
    <source>
        <dbReference type="EMBL" id="GBP33090.1"/>
    </source>
</evidence>
<evidence type="ECO:0000313" key="2">
    <source>
        <dbReference type="Proteomes" id="UP000299102"/>
    </source>
</evidence>
<dbReference type="SUPFAM" id="SSF53098">
    <property type="entry name" value="Ribonuclease H-like"/>
    <property type="match status" value="1"/>
</dbReference>
<dbReference type="PANTHER" id="PTHR37162:SF1">
    <property type="entry name" value="BED-TYPE DOMAIN-CONTAINING PROTEIN"/>
    <property type="match status" value="1"/>
</dbReference>
<dbReference type="Proteomes" id="UP000299102">
    <property type="component" value="Unassembled WGS sequence"/>
</dbReference>
<comment type="caution">
    <text evidence="1">The sequence shown here is derived from an EMBL/GenBank/DDBJ whole genome shotgun (WGS) entry which is preliminary data.</text>
</comment>
<dbReference type="PANTHER" id="PTHR37162">
    <property type="entry name" value="HAT FAMILY DIMERISATION DOMAINCONTAINING PROTEIN-RELATED"/>
    <property type="match status" value="1"/>
</dbReference>
<reference evidence="1 2" key="1">
    <citation type="journal article" date="2019" name="Commun. Biol.">
        <title>The bagworm genome reveals a unique fibroin gene that provides high tensile strength.</title>
        <authorList>
            <person name="Kono N."/>
            <person name="Nakamura H."/>
            <person name="Ohtoshi R."/>
            <person name="Tomita M."/>
            <person name="Numata K."/>
            <person name="Arakawa K."/>
        </authorList>
    </citation>
    <scope>NUCLEOTIDE SEQUENCE [LARGE SCALE GENOMIC DNA]</scope>
</reference>
<sequence>MMGSRNSVASRFLEHCPGTYIFKCVCHSLHLCASEACKELPRGCETLARNVYKELKNSAKRQFHFQEFQTFLDIEVHKILQHSQTRWLSLSSVVERILEQWGALQLYFREQMLTARLHAVEQIVQALENPIMKLFYLLVEWVLPKFTKLNELFQSESVILTNLYSRMTVTYQELLESYLCKSYVNQASLKDVDPSNEEQRLRPEQMYFGVKVVEMLSKPEIHSNERLEKDFQRTCVKFLVVGCSQIKQIFNFDDPVLQLVANLKPTKAMLRKTKSQRSEFAAVDADFASNCKVDVFWAQLLTCEEDDQGLTFKKLSKFALDVISLPHANADCERLFSQVNLIKTKKRNKSVTPTVNGILLAKQRVRGNCISFQPSTKEYSRMTKSRMYSKKALTESGDKTIRHLYETQEDQESDNDVIIPDDF</sequence>
<keyword evidence="2" id="KW-1185">Reference proteome</keyword>